<accession>A0A857DIC8</accession>
<feature type="transmembrane region" description="Helical" evidence="1">
    <location>
        <begin position="20"/>
        <end position="39"/>
    </location>
</feature>
<protein>
    <submittedName>
        <fullName evidence="2">DUF975 family protein</fullName>
    </submittedName>
</protein>
<sequence length="203" mass="23187">MLENKELRAMARTQLKGQWLRPILACLIYAVIVFILSWIPCVGPIITILIAGPLMIGLVTFALKFCRAEDPNVEVVLSGFKNAINCAGLYLWYVLWTLLWSLLLIIPGIVKAYGYMMSFYIYADNPDMGIKKAFDLSKKISYGYRGKLFLLTLSFIGWAILATIPFCLGYIWLMPYMQITFTNFYQELKKESIKNGVCTAEEF</sequence>
<feature type="transmembrane region" description="Helical" evidence="1">
    <location>
        <begin position="45"/>
        <end position="63"/>
    </location>
</feature>
<evidence type="ECO:0000313" key="3">
    <source>
        <dbReference type="Proteomes" id="UP000430508"/>
    </source>
</evidence>
<dbReference type="Pfam" id="PF06161">
    <property type="entry name" value="DUF975"/>
    <property type="match status" value="1"/>
</dbReference>
<organism evidence="2 3">
    <name type="scientific">Dehalobacter restrictus</name>
    <dbReference type="NCBI Taxonomy" id="55583"/>
    <lineage>
        <taxon>Bacteria</taxon>
        <taxon>Bacillati</taxon>
        <taxon>Bacillota</taxon>
        <taxon>Clostridia</taxon>
        <taxon>Eubacteriales</taxon>
        <taxon>Desulfitobacteriaceae</taxon>
        <taxon>Dehalobacter</taxon>
    </lineage>
</organism>
<dbReference type="InterPro" id="IPR010380">
    <property type="entry name" value="DUF975"/>
</dbReference>
<dbReference type="RefSeq" id="WP_019226901.1">
    <property type="nucleotide sequence ID" value="NZ_CP046996.1"/>
</dbReference>
<dbReference type="EMBL" id="CP046996">
    <property type="protein sequence ID" value="QHA00471.1"/>
    <property type="molecule type" value="Genomic_DNA"/>
</dbReference>
<dbReference type="Proteomes" id="UP000430508">
    <property type="component" value="Chromosome"/>
</dbReference>
<dbReference type="AlphaFoldDB" id="A0A857DIC8"/>
<name>A0A857DIC8_9FIRM</name>
<dbReference type="PANTHER" id="PTHR40076:SF1">
    <property type="entry name" value="MEMBRANE PROTEIN"/>
    <property type="match status" value="1"/>
</dbReference>
<gene>
    <name evidence="2" type="ORF">GQ588_07430</name>
</gene>
<dbReference type="PANTHER" id="PTHR40076">
    <property type="entry name" value="MEMBRANE PROTEIN-RELATED"/>
    <property type="match status" value="1"/>
</dbReference>
<feature type="transmembrane region" description="Helical" evidence="1">
    <location>
        <begin position="148"/>
        <end position="173"/>
    </location>
</feature>
<reference evidence="2 3" key="1">
    <citation type="submission" date="2019-12" db="EMBL/GenBank/DDBJ databases">
        <title>Sequence classification of anaerobic respiratory reductive dehalogenases: First we see many, then we see few.</title>
        <authorList>
            <person name="Molenda O."/>
            <person name="Puentes Jacome L.A."/>
            <person name="Cao X."/>
            <person name="Nesbo C.L."/>
            <person name="Tang S."/>
            <person name="Morson N."/>
            <person name="Patron J."/>
            <person name="Lomheim L."/>
            <person name="Wishart D.S."/>
            <person name="Edwards E.A."/>
        </authorList>
    </citation>
    <scope>NUCLEOTIDE SEQUENCE [LARGE SCALE GENOMIC DNA]</scope>
    <source>
        <strain evidence="2 3">12DCA</strain>
    </source>
</reference>
<keyword evidence="1" id="KW-1133">Transmembrane helix</keyword>
<feature type="transmembrane region" description="Helical" evidence="1">
    <location>
        <begin position="99"/>
        <end position="122"/>
    </location>
</feature>
<evidence type="ECO:0000256" key="1">
    <source>
        <dbReference type="SAM" id="Phobius"/>
    </source>
</evidence>
<evidence type="ECO:0000313" key="2">
    <source>
        <dbReference type="EMBL" id="QHA00471.1"/>
    </source>
</evidence>
<keyword evidence="1" id="KW-0472">Membrane</keyword>
<proteinExistence type="predicted"/>
<keyword evidence="1" id="KW-0812">Transmembrane</keyword>